<dbReference type="AlphaFoldDB" id="A0AAE9WSS6"/>
<reference evidence="2" key="1">
    <citation type="submission" date="2023-01" db="EMBL/GenBank/DDBJ databases">
        <title>Long-Read Genome Assembly and Gene Model Annotations for the Rodent Malaria Parasite Plasmodium yoelii 17XNL.</title>
        <authorList>
            <person name="Mitchell G.J."/>
            <person name="Sebastian A."/>
            <person name="Albert I."/>
            <person name="Lindner S.E."/>
        </authorList>
    </citation>
    <scope>NUCLEOTIDE SEQUENCE</scope>
    <source>
        <strain evidence="2">17XNL clone 1.1</strain>
    </source>
</reference>
<accession>A0AAE9WSS6</accession>
<feature type="transmembrane region" description="Helical" evidence="1">
    <location>
        <begin position="106"/>
        <end position="126"/>
    </location>
</feature>
<dbReference type="Proteomes" id="UP001054126">
    <property type="component" value="Chromosome 12"/>
</dbReference>
<sequence>MGKSRNKFKKKIHTNVDNKQLNNKPSIKWRLINKEANFFDKVFEENLINFQKMTLSNDENSLLKDDTIEEKITRTFKKIKKKRRKKKVRKLHKNGYNTYISNKMKYIILVIIFHIMIPLFLCKIVGKICTYNYIASFI</sequence>
<protein>
    <submittedName>
        <fullName evidence="2">Uncharacterized protein</fullName>
    </submittedName>
</protein>
<keyword evidence="1" id="KW-0812">Transmembrane</keyword>
<dbReference type="EMBL" id="CP115536">
    <property type="protein sequence ID" value="WBY59437.1"/>
    <property type="molecule type" value="Genomic_DNA"/>
</dbReference>
<organism evidence="2 3">
    <name type="scientific">Plasmodium yoelii yoelii</name>
    <dbReference type="NCBI Taxonomy" id="73239"/>
    <lineage>
        <taxon>Eukaryota</taxon>
        <taxon>Sar</taxon>
        <taxon>Alveolata</taxon>
        <taxon>Apicomplexa</taxon>
        <taxon>Aconoidasida</taxon>
        <taxon>Haemosporida</taxon>
        <taxon>Plasmodiidae</taxon>
        <taxon>Plasmodium</taxon>
        <taxon>Plasmodium (Vinckeia)</taxon>
    </lineage>
</organism>
<keyword evidence="1" id="KW-0472">Membrane</keyword>
<keyword evidence="1" id="KW-1133">Transmembrane helix</keyword>
<proteinExistence type="predicted"/>
<evidence type="ECO:0000313" key="2">
    <source>
        <dbReference type="EMBL" id="WBY59437.1"/>
    </source>
</evidence>
<name>A0AAE9WSS6_PLAYO</name>
<evidence type="ECO:0000313" key="3">
    <source>
        <dbReference type="Proteomes" id="UP001054126"/>
    </source>
</evidence>
<evidence type="ECO:0000256" key="1">
    <source>
        <dbReference type="SAM" id="Phobius"/>
    </source>
</evidence>
<gene>
    <name evidence="2" type="ORF">Py17XNL_001205254</name>
</gene>